<organism evidence="2 3">
    <name type="scientific">Saprolegnia parasitica (strain CBS 223.65)</name>
    <dbReference type="NCBI Taxonomy" id="695850"/>
    <lineage>
        <taxon>Eukaryota</taxon>
        <taxon>Sar</taxon>
        <taxon>Stramenopiles</taxon>
        <taxon>Oomycota</taxon>
        <taxon>Saprolegniomycetes</taxon>
        <taxon>Saprolegniales</taxon>
        <taxon>Saprolegniaceae</taxon>
        <taxon>Saprolegnia</taxon>
    </lineage>
</organism>
<reference evidence="2 3" key="1">
    <citation type="journal article" date="2013" name="PLoS Genet.">
        <title>Distinctive expansion of potential virulence genes in the genome of the oomycete fish pathogen Saprolegnia parasitica.</title>
        <authorList>
            <person name="Jiang R.H."/>
            <person name="de Bruijn I."/>
            <person name="Haas B.J."/>
            <person name="Belmonte R."/>
            <person name="Lobach L."/>
            <person name="Christie J."/>
            <person name="van den Ackerveken G."/>
            <person name="Bottin A."/>
            <person name="Bulone V."/>
            <person name="Diaz-Moreno S.M."/>
            <person name="Dumas B."/>
            <person name="Fan L."/>
            <person name="Gaulin E."/>
            <person name="Govers F."/>
            <person name="Grenville-Briggs L.J."/>
            <person name="Horner N.R."/>
            <person name="Levin J.Z."/>
            <person name="Mammella M."/>
            <person name="Meijer H.J."/>
            <person name="Morris P."/>
            <person name="Nusbaum C."/>
            <person name="Oome S."/>
            <person name="Phillips A.J."/>
            <person name="van Rooyen D."/>
            <person name="Rzeszutek E."/>
            <person name="Saraiva M."/>
            <person name="Secombes C.J."/>
            <person name="Seidl M.F."/>
            <person name="Snel B."/>
            <person name="Stassen J.H."/>
            <person name="Sykes S."/>
            <person name="Tripathy S."/>
            <person name="van den Berg H."/>
            <person name="Vega-Arreguin J.C."/>
            <person name="Wawra S."/>
            <person name="Young S.K."/>
            <person name="Zeng Q."/>
            <person name="Dieguez-Uribeondo J."/>
            <person name="Russ C."/>
            <person name="Tyler B.M."/>
            <person name="van West P."/>
        </authorList>
    </citation>
    <scope>NUCLEOTIDE SEQUENCE [LARGE SCALE GENOMIC DNA]</scope>
    <source>
        <strain evidence="2 3">CBS 223.65</strain>
    </source>
</reference>
<keyword evidence="3" id="KW-1185">Reference proteome</keyword>
<dbReference type="STRING" id="695850.A0A067CRL6"/>
<accession>A0A067CRL6</accession>
<dbReference type="AlphaFoldDB" id="A0A067CRL6"/>
<dbReference type="GeneID" id="24128359"/>
<feature type="coiled-coil region" evidence="1">
    <location>
        <begin position="97"/>
        <end position="124"/>
    </location>
</feature>
<dbReference type="VEuPathDB" id="FungiDB:SPRG_05990"/>
<protein>
    <recommendedName>
        <fullName evidence="4">START domain-containing protein</fullName>
    </recommendedName>
</protein>
<evidence type="ECO:0000256" key="1">
    <source>
        <dbReference type="SAM" id="Coils"/>
    </source>
</evidence>
<dbReference type="KEGG" id="spar:SPRG_05990"/>
<sequence length="365" mass="41083">MVESILAYDATAWSLDADEILGFLHAPGTACTASPTEDPPVSAQKRYRKRQQAEVQRLHDEANQLSAHLTVLQNIRRMETSQSSFWEKKARLQRLSVRKAAHENAKLKEAIETQQKVLETIQQLLHKPLKLTGTANVELMDVNRRFLPQDSGARHACCHAMTDEMYERADTFLLRRGLYDGGHGHNSICIDSAKHQDTISIEMQWVKDSSVGFREAADRFWSLWYQPEGNAINIKNLATFGRDTVYVQFIDAIDGLAPYAQRLACIKRFEEPDRIVFVMQSVLQDATYPVPSGLYTANDTFVFVAERVTDTTCRRRFCLAGELPLAPPPGNPLAGLSKPAICDRLLDEAKRVCVVFDHILGDAPL</sequence>
<evidence type="ECO:0000313" key="2">
    <source>
        <dbReference type="EMBL" id="KDO29452.1"/>
    </source>
</evidence>
<name>A0A067CRL6_SAPPC</name>
<gene>
    <name evidence="2" type="ORF">SPRG_05990</name>
</gene>
<evidence type="ECO:0008006" key="4">
    <source>
        <dbReference type="Google" id="ProtNLM"/>
    </source>
</evidence>
<dbReference type="Proteomes" id="UP000030745">
    <property type="component" value="Unassembled WGS sequence"/>
</dbReference>
<dbReference type="RefSeq" id="XP_012199951.1">
    <property type="nucleotide sequence ID" value="XM_012344561.1"/>
</dbReference>
<dbReference type="OMA" id="GHNSICI"/>
<keyword evidence="1" id="KW-0175">Coiled coil</keyword>
<dbReference type="EMBL" id="KK583206">
    <property type="protein sequence ID" value="KDO29452.1"/>
    <property type="molecule type" value="Genomic_DNA"/>
</dbReference>
<proteinExistence type="predicted"/>
<evidence type="ECO:0000313" key="3">
    <source>
        <dbReference type="Proteomes" id="UP000030745"/>
    </source>
</evidence>
<dbReference type="OrthoDB" id="10292383at2759"/>